<evidence type="ECO:0000256" key="1">
    <source>
        <dbReference type="ARBA" id="ARBA00022723"/>
    </source>
</evidence>
<evidence type="ECO:0000313" key="6">
    <source>
        <dbReference type="Proteomes" id="UP000626092"/>
    </source>
</evidence>
<dbReference type="InterPro" id="IPR026992">
    <property type="entry name" value="DIOX_N"/>
</dbReference>
<dbReference type="PANTHER" id="PTHR10209:SF859">
    <property type="entry name" value="OS03G0690500 PROTEIN"/>
    <property type="match status" value="1"/>
</dbReference>
<dbReference type="GO" id="GO:0046872">
    <property type="term" value="F:metal ion binding"/>
    <property type="evidence" value="ECO:0007669"/>
    <property type="project" value="UniProtKB-KW"/>
</dbReference>
<dbReference type="OrthoDB" id="288590at2759"/>
<dbReference type="InterPro" id="IPR027443">
    <property type="entry name" value="IPNS-like_sf"/>
</dbReference>
<dbReference type="AlphaFoldDB" id="A0A834FTE4"/>
<dbReference type="Proteomes" id="UP000626092">
    <property type="component" value="Unassembled WGS sequence"/>
</dbReference>
<keyword evidence="6" id="KW-1185">Reference proteome</keyword>
<name>A0A834FTE4_RHOSS</name>
<proteinExistence type="predicted"/>
<keyword evidence="3" id="KW-0408">Iron</keyword>
<dbReference type="EMBL" id="WJXA01000547">
    <property type="protein sequence ID" value="KAF7112269.1"/>
    <property type="molecule type" value="Genomic_DNA"/>
</dbReference>
<keyword evidence="2" id="KW-0560">Oxidoreductase</keyword>
<organism evidence="5 6">
    <name type="scientific">Rhododendron simsii</name>
    <name type="common">Sims's rhododendron</name>
    <dbReference type="NCBI Taxonomy" id="118357"/>
    <lineage>
        <taxon>Eukaryota</taxon>
        <taxon>Viridiplantae</taxon>
        <taxon>Streptophyta</taxon>
        <taxon>Embryophyta</taxon>
        <taxon>Tracheophyta</taxon>
        <taxon>Spermatophyta</taxon>
        <taxon>Magnoliopsida</taxon>
        <taxon>eudicotyledons</taxon>
        <taxon>Gunneridae</taxon>
        <taxon>Pentapetalae</taxon>
        <taxon>asterids</taxon>
        <taxon>Ericales</taxon>
        <taxon>Ericaceae</taxon>
        <taxon>Ericoideae</taxon>
        <taxon>Rhodoreae</taxon>
        <taxon>Rhododendron</taxon>
    </lineage>
</organism>
<dbReference type="SUPFAM" id="SSF51197">
    <property type="entry name" value="Clavaminate synthase-like"/>
    <property type="match status" value="1"/>
</dbReference>
<dbReference type="Pfam" id="PF14226">
    <property type="entry name" value="DIOX_N"/>
    <property type="match status" value="1"/>
</dbReference>
<evidence type="ECO:0000256" key="2">
    <source>
        <dbReference type="ARBA" id="ARBA00023002"/>
    </source>
</evidence>
<evidence type="ECO:0000313" key="5">
    <source>
        <dbReference type="EMBL" id="KAF7112269.1"/>
    </source>
</evidence>
<keyword evidence="1" id="KW-0479">Metal-binding</keyword>
<sequence length="216" mass="24387">MAATSTGEVKEAIKPVYAWREDLKDFEHSKAGVKGLVDAGVVRIPEMFVSNPNKEDRARIRSDGSKLINIPIIDFEGIDGDPHLRKEVVEKVRVATDGFGFFQVVNHGVPVRVMEGALDGIKRFHEQDTEVKKQFYSRDNTKSFVYNSNFDLFQVPTVNWRDTVRCVMAPNPPDPEELPVICRDALINYTDHLRTLGLTLFELLSEALQSELLARG</sequence>
<comment type="caution">
    <text evidence="5">The sequence shown here is derived from an EMBL/GenBank/DDBJ whole genome shotgun (WGS) entry which is preliminary data.</text>
</comment>
<feature type="domain" description="Non-haem dioxygenase N-terminal" evidence="4">
    <location>
        <begin position="70"/>
        <end position="175"/>
    </location>
</feature>
<evidence type="ECO:0000259" key="4">
    <source>
        <dbReference type="Pfam" id="PF14226"/>
    </source>
</evidence>
<dbReference type="Gene3D" id="2.60.120.330">
    <property type="entry name" value="B-lactam Antibiotic, Isopenicillin N Synthase, Chain"/>
    <property type="match status" value="1"/>
</dbReference>
<accession>A0A834FTE4</accession>
<dbReference type="PANTHER" id="PTHR10209">
    <property type="entry name" value="OXIDOREDUCTASE, 2OG-FE II OXYGENASE FAMILY PROTEIN"/>
    <property type="match status" value="1"/>
</dbReference>
<gene>
    <name evidence="5" type="ORF">RHSIM_RhsimUnG0246500</name>
</gene>
<evidence type="ECO:0000256" key="3">
    <source>
        <dbReference type="ARBA" id="ARBA00023004"/>
    </source>
</evidence>
<dbReference type="GO" id="GO:0016491">
    <property type="term" value="F:oxidoreductase activity"/>
    <property type="evidence" value="ECO:0007669"/>
    <property type="project" value="UniProtKB-KW"/>
</dbReference>
<protein>
    <recommendedName>
        <fullName evidence="4">Non-haem dioxygenase N-terminal domain-containing protein</fullName>
    </recommendedName>
</protein>
<reference evidence="5" key="1">
    <citation type="submission" date="2019-11" db="EMBL/GenBank/DDBJ databases">
        <authorList>
            <person name="Liu Y."/>
            <person name="Hou J."/>
            <person name="Li T.-Q."/>
            <person name="Guan C.-H."/>
            <person name="Wu X."/>
            <person name="Wu H.-Z."/>
            <person name="Ling F."/>
            <person name="Zhang R."/>
            <person name="Shi X.-G."/>
            <person name="Ren J.-P."/>
            <person name="Chen E.-F."/>
            <person name="Sun J.-M."/>
        </authorList>
    </citation>
    <scope>NUCLEOTIDE SEQUENCE</scope>
    <source>
        <strain evidence="5">Adult_tree_wgs_1</strain>
        <tissue evidence="5">Leaves</tissue>
    </source>
</reference>